<keyword evidence="9" id="KW-0479">Metal-binding</keyword>
<keyword evidence="8" id="KW-0449">Lipoprotein</keyword>
<evidence type="ECO:0000313" key="12">
    <source>
        <dbReference type="EMBL" id="KAF1989138.1"/>
    </source>
</evidence>
<dbReference type="GO" id="GO:0098552">
    <property type="term" value="C:side of membrane"/>
    <property type="evidence" value="ECO:0007669"/>
    <property type="project" value="UniProtKB-KW"/>
</dbReference>
<gene>
    <name evidence="12" type="ORF">K402DRAFT_391294</name>
</gene>
<dbReference type="Proteomes" id="UP000800041">
    <property type="component" value="Unassembled WGS sequence"/>
</dbReference>
<keyword evidence="4" id="KW-0964">Secreted</keyword>
<evidence type="ECO:0000256" key="6">
    <source>
        <dbReference type="ARBA" id="ARBA00022729"/>
    </source>
</evidence>
<evidence type="ECO:0000256" key="10">
    <source>
        <dbReference type="SAM" id="SignalP"/>
    </source>
</evidence>
<evidence type="ECO:0000256" key="9">
    <source>
        <dbReference type="PROSITE-ProRule" id="PRU01356"/>
    </source>
</evidence>
<protein>
    <recommendedName>
        <fullName evidence="11">CFEM domain-containing protein</fullName>
    </recommendedName>
</protein>
<keyword evidence="6 10" id="KW-0732">Signal</keyword>
<dbReference type="InterPro" id="IPR008427">
    <property type="entry name" value="Extracellular_membr_CFEM_dom"/>
</dbReference>
<feature type="binding site" description="axial binding residue" evidence="9">
    <location>
        <position position="62"/>
    </location>
    <ligand>
        <name>heme</name>
        <dbReference type="ChEBI" id="CHEBI:30413"/>
    </ligand>
    <ligandPart>
        <name>Fe</name>
        <dbReference type="ChEBI" id="CHEBI:18248"/>
    </ligandPart>
</feature>
<name>A0A6G1H848_9PEZI</name>
<evidence type="ECO:0000256" key="4">
    <source>
        <dbReference type="ARBA" id="ARBA00022525"/>
    </source>
</evidence>
<evidence type="ECO:0000256" key="5">
    <source>
        <dbReference type="ARBA" id="ARBA00022622"/>
    </source>
</evidence>
<comment type="subcellular location">
    <subcellularLocation>
        <location evidence="1">Membrane</location>
        <topology evidence="1">Lipid-anchor</topology>
        <topology evidence="1">GPI-anchor</topology>
    </subcellularLocation>
    <subcellularLocation>
        <location evidence="2">Secreted</location>
    </subcellularLocation>
</comment>
<dbReference type="AlphaFoldDB" id="A0A6G1H848"/>
<evidence type="ECO:0000313" key="13">
    <source>
        <dbReference type="Proteomes" id="UP000800041"/>
    </source>
</evidence>
<reference evidence="12" key="1">
    <citation type="journal article" date="2020" name="Stud. Mycol.">
        <title>101 Dothideomycetes genomes: a test case for predicting lifestyles and emergence of pathogens.</title>
        <authorList>
            <person name="Haridas S."/>
            <person name="Albert R."/>
            <person name="Binder M."/>
            <person name="Bloem J."/>
            <person name="Labutti K."/>
            <person name="Salamov A."/>
            <person name="Andreopoulos B."/>
            <person name="Baker S."/>
            <person name="Barry K."/>
            <person name="Bills G."/>
            <person name="Bluhm B."/>
            <person name="Cannon C."/>
            <person name="Castanera R."/>
            <person name="Culley D."/>
            <person name="Daum C."/>
            <person name="Ezra D."/>
            <person name="Gonzalez J."/>
            <person name="Henrissat B."/>
            <person name="Kuo A."/>
            <person name="Liang C."/>
            <person name="Lipzen A."/>
            <person name="Lutzoni F."/>
            <person name="Magnuson J."/>
            <person name="Mondo S."/>
            <person name="Nolan M."/>
            <person name="Ohm R."/>
            <person name="Pangilinan J."/>
            <person name="Park H.-J."/>
            <person name="Ramirez L."/>
            <person name="Alfaro M."/>
            <person name="Sun H."/>
            <person name="Tritt A."/>
            <person name="Yoshinaga Y."/>
            <person name="Zwiers L.-H."/>
            <person name="Turgeon B."/>
            <person name="Goodwin S."/>
            <person name="Spatafora J."/>
            <person name="Crous P."/>
            <person name="Grigoriev I."/>
        </authorList>
    </citation>
    <scope>NUCLEOTIDE SEQUENCE</scope>
    <source>
        <strain evidence="12">CBS 113979</strain>
    </source>
</reference>
<dbReference type="GO" id="GO:0046872">
    <property type="term" value="F:metal ion binding"/>
    <property type="evidence" value="ECO:0007669"/>
    <property type="project" value="UniProtKB-UniRule"/>
</dbReference>
<accession>A0A6G1H848</accession>
<dbReference type="GO" id="GO:0005576">
    <property type="term" value="C:extracellular region"/>
    <property type="evidence" value="ECO:0007669"/>
    <property type="project" value="UniProtKB-SubCell"/>
</dbReference>
<keyword evidence="13" id="KW-1185">Reference proteome</keyword>
<evidence type="ECO:0000256" key="8">
    <source>
        <dbReference type="ARBA" id="ARBA00023288"/>
    </source>
</evidence>
<comment type="caution">
    <text evidence="9">Lacks conserved residue(s) required for the propagation of feature annotation.</text>
</comment>
<dbReference type="PROSITE" id="PS52012">
    <property type="entry name" value="CFEM"/>
    <property type="match status" value="1"/>
</dbReference>
<dbReference type="OrthoDB" id="3932980at2759"/>
<feature type="disulfide bond" evidence="9">
    <location>
        <begin position="58"/>
        <end position="65"/>
    </location>
</feature>
<dbReference type="Pfam" id="PF05730">
    <property type="entry name" value="CFEM"/>
    <property type="match status" value="1"/>
</dbReference>
<keyword evidence="7 9" id="KW-1015">Disulfide bond</keyword>
<organism evidence="12 13">
    <name type="scientific">Aulographum hederae CBS 113979</name>
    <dbReference type="NCBI Taxonomy" id="1176131"/>
    <lineage>
        <taxon>Eukaryota</taxon>
        <taxon>Fungi</taxon>
        <taxon>Dikarya</taxon>
        <taxon>Ascomycota</taxon>
        <taxon>Pezizomycotina</taxon>
        <taxon>Dothideomycetes</taxon>
        <taxon>Pleosporomycetidae</taxon>
        <taxon>Aulographales</taxon>
        <taxon>Aulographaceae</taxon>
    </lineage>
</organism>
<keyword evidence="5" id="KW-0325">Glycoprotein</keyword>
<keyword evidence="9" id="KW-0349">Heme</keyword>
<sequence length="209" mass="21023">MKMKPTTAIFALSTIVAAVSAQNTTSTNYACLTSTQLNQQVPPCAGPCQLAALSTDGCPFEDLTCHCVQKTGVIQSLMATCLATQSTCGREEIATFISMIQPMCASLNATASGPKPVCPVYSPSPAPVPVVPEGLFAPGGDHPAAGGYSWAASGTGLVPYAPKPTGSWQGSNSTPPVTEFDGAGVKLGGKGVGNIVALAAAAVVGIFAF</sequence>
<evidence type="ECO:0000256" key="7">
    <source>
        <dbReference type="ARBA" id="ARBA00023157"/>
    </source>
</evidence>
<dbReference type="EMBL" id="ML977146">
    <property type="protein sequence ID" value="KAF1989138.1"/>
    <property type="molecule type" value="Genomic_DNA"/>
</dbReference>
<evidence type="ECO:0000259" key="11">
    <source>
        <dbReference type="PROSITE" id="PS52012"/>
    </source>
</evidence>
<proteinExistence type="inferred from homology"/>
<keyword evidence="9" id="KW-0408">Iron</keyword>
<feature type="domain" description="CFEM" evidence="11">
    <location>
        <begin position="16"/>
        <end position="128"/>
    </location>
</feature>
<evidence type="ECO:0000256" key="3">
    <source>
        <dbReference type="ARBA" id="ARBA00010031"/>
    </source>
</evidence>
<keyword evidence="5" id="KW-0336">GPI-anchor</keyword>
<feature type="signal peptide" evidence="10">
    <location>
        <begin position="1"/>
        <end position="21"/>
    </location>
</feature>
<evidence type="ECO:0000256" key="1">
    <source>
        <dbReference type="ARBA" id="ARBA00004589"/>
    </source>
</evidence>
<keyword evidence="5" id="KW-0472">Membrane</keyword>
<evidence type="ECO:0000256" key="2">
    <source>
        <dbReference type="ARBA" id="ARBA00004613"/>
    </source>
</evidence>
<comment type="similarity">
    <text evidence="3">Belongs to the RBT5 family.</text>
</comment>
<feature type="chain" id="PRO_5026243536" description="CFEM domain-containing protein" evidence="10">
    <location>
        <begin position="22"/>
        <end position="209"/>
    </location>
</feature>